<sequence length="397" mass="42004">MPFPHTHAPYARVPHMDASHMDASVAAQSADASGREHAEKRRRVLALLDAACADAVALTSQAALGWYLQGARTHVSLAGGPIVAAVVDRDGEAVHVTSNEEHRLVAEELPSWAQPVVVAHPWHRDVVATAEAQALAAGGLREEALAAGLRNARQSLHAEEAARYRILGRDVARLLTRELAAARPDEAEVDLAARLTAGVVDLGAEPLVVLVGGDSRAAHRHPLPTRAPLGRRAMAVVCARRHGLILNITRWVRFGPRTADERTADARILGVEAAYLSGSRPGGSLQRAFDAGTAAYLANGFASDEWTRHHQGGVAGYAGRDPRALPGLDLGLGADVAFAWNPTAAGCKVEDTILSTQGGFEVLSVDPEWPTVASVVPASHDGAWAPQVLDRPDVLEL</sequence>
<dbReference type="InterPro" id="IPR050659">
    <property type="entry name" value="Peptidase_M24B"/>
</dbReference>
<dbReference type="SUPFAM" id="SSF55920">
    <property type="entry name" value="Creatinase/aminopeptidase"/>
    <property type="match status" value="1"/>
</dbReference>
<protein>
    <submittedName>
        <fullName evidence="1">M24 family metallopeptidase</fullName>
    </submittedName>
</protein>
<dbReference type="EMBL" id="CP163302">
    <property type="protein sequence ID" value="XDP44600.1"/>
    <property type="molecule type" value="Genomic_DNA"/>
</dbReference>
<gene>
    <name evidence="1" type="ORF">AB5L97_15180</name>
</gene>
<dbReference type="PANTHER" id="PTHR46112">
    <property type="entry name" value="AMINOPEPTIDASE"/>
    <property type="match status" value="1"/>
</dbReference>
<accession>A0AB39L0X4</accession>
<name>A0AB39L0X4_9MICC</name>
<reference evidence="1" key="1">
    <citation type="submission" date="2024-07" db="EMBL/GenBank/DDBJ databases">
        <authorList>
            <person name="fu j."/>
        </authorList>
    </citation>
    <scope>NUCLEOTIDE SEQUENCE</scope>
    <source>
        <strain evidence="1">P10A9</strain>
    </source>
</reference>
<proteinExistence type="predicted"/>
<organism evidence="1">
    <name type="scientific">Sinomonas puerhi</name>
    <dbReference type="NCBI Taxonomy" id="3238584"/>
    <lineage>
        <taxon>Bacteria</taxon>
        <taxon>Bacillati</taxon>
        <taxon>Actinomycetota</taxon>
        <taxon>Actinomycetes</taxon>
        <taxon>Micrococcales</taxon>
        <taxon>Micrococcaceae</taxon>
        <taxon>Sinomonas</taxon>
    </lineage>
</organism>
<dbReference type="Gene3D" id="3.90.230.10">
    <property type="entry name" value="Creatinase/methionine aminopeptidase superfamily"/>
    <property type="match status" value="1"/>
</dbReference>
<dbReference type="PANTHER" id="PTHR46112:SF2">
    <property type="entry name" value="XAA-PRO AMINOPEPTIDASE P-RELATED"/>
    <property type="match status" value="1"/>
</dbReference>
<dbReference type="RefSeq" id="WP_369045279.1">
    <property type="nucleotide sequence ID" value="NZ_CP163302.1"/>
</dbReference>
<dbReference type="KEGG" id="spue:AB5L97_15180"/>
<evidence type="ECO:0000313" key="1">
    <source>
        <dbReference type="EMBL" id="XDP44600.1"/>
    </source>
</evidence>
<dbReference type="InterPro" id="IPR036005">
    <property type="entry name" value="Creatinase/aminopeptidase-like"/>
</dbReference>
<dbReference type="AlphaFoldDB" id="A0AB39L0X4"/>